<accession>A0ABN1MKD4</accession>
<name>A0ABN1MKD4_9FLAO</name>
<gene>
    <name evidence="1" type="ORF">GCM10009117_25240</name>
</gene>
<dbReference type="RefSeq" id="WP_343768310.1">
    <property type="nucleotide sequence ID" value="NZ_BAAAFG010000016.1"/>
</dbReference>
<dbReference type="InterPro" id="IPR021725">
    <property type="entry name" value="Cdd1"/>
</dbReference>
<keyword evidence="2" id="KW-1185">Reference proteome</keyword>
<dbReference type="Gene3D" id="1.10.150.20">
    <property type="entry name" value="5' to 3' exonuclease, C-terminal subdomain"/>
    <property type="match status" value="1"/>
</dbReference>
<reference evidence="1 2" key="1">
    <citation type="journal article" date="2019" name="Int. J. Syst. Evol. Microbiol.">
        <title>The Global Catalogue of Microorganisms (GCM) 10K type strain sequencing project: providing services to taxonomists for standard genome sequencing and annotation.</title>
        <authorList>
            <consortium name="The Broad Institute Genomics Platform"/>
            <consortium name="The Broad Institute Genome Sequencing Center for Infectious Disease"/>
            <person name="Wu L."/>
            <person name="Ma J."/>
        </authorList>
    </citation>
    <scope>NUCLEOTIDE SEQUENCE [LARGE SCALE GENOMIC DNA]</scope>
    <source>
        <strain evidence="1 2">JCM 16082</strain>
    </source>
</reference>
<sequence>MTFNREDGIKELKTLPRIGDKLASILWRIGIHSISDLKFQSAEELYERYNTLIGKKGNRALMYIVRCGIYVSCVPEQLREKEKLQWFYWNDLKNPKCVSELETIQNELGILVTSQKAKSK</sequence>
<evidence type="ECO:0000313" key="2">
    <source>
        <dbReference type="Proteomes" id="UP001500507"/>
    </source>
</evidence>
<dbReference type="Pfam" id="PF11731">
    <property type="entry name" value="Cdd1"/>
    <property type="match status" value="1"/>
</dbReference>
<comment type="caution">
    <text evidence="1">The sequence shown here is derived from an EMBL/GenBank/DDBJ whole genome shotgun (WGS) entry which is preliminary data.</text>
</comment>
<dbReference type="Proteomes" id="UP001500507">
    <property type="component" value="Unassembled WGS sequence"/>
</dbReference>
<dbReference type="EMBL" id="BAAAFG010000016">
    <property type="protein sequence ID" value="GAA0873377.1"/>
    <property type="molecule type" value="Genomic_DNA"/>
</dbReference>
<protein>
    <recommendedName>
        <fullName evidence="3">Pathogenicity locus</fullName>
    </recommendedName>
</protein>
<organism evidence="1 2">
    <name type="scientific">Gangjinia marincola</name>
    <dbReference type="NCBI Taxonomy" id="578463"/>
    <lineage>
        <taxon>Bacteria</taxon>
        <taxon>Pseudomonadati</taxon>
        <taxon>Bacteroidota</taxon>
        <taxon>Flavobacteriia</taxon>
        <taxon>Flavobacteriales</taxon>
        <taxon>Flavobacteriaceae</taxon>
        <taxon>Gangjinia</taxon>
    </lineage>
</organism>
<proteinExistence type="predicted"/>
<evidence type="ECO:0000313" key="1">
    <source>
        <dbReference type="EMBL" id="GAA0873377.1"/>
    </source>
</evidence>
<evidence type="ECO:0008006" key="3">
    <source>
        <dbReference type="Google" id="ProtNLM"/>
    </source>
</evidence>